<dbReference type="AlphaFoldDB" id="A0A448Z1M7"/>
<feature type="region of interest" description="Disordered" evidence="2">
    <location>
        <begin position="168"/>
        <end position="238"/>
    </location>
</feature>
<proteinExistence type="predicted"/>
<gene>
    <name evidence="3" type="ORF">PSNMU_V1.4_AUG-EV-PASAV3_0027210</name>
</gene>
<keyword evidence="1" id="KW-0175">Coiled coil</keyword>
<dbReference type="EMBL" id="CAACVS010000074">
    <property type="protein sequence ID" value="VEU35973.1"/>
    <property type="molecule type" value="Genomic_DNA"/>
</dbReference>
<feature type="compositionally biased region" description="Basic and acidic residues" evidence="2">
    <location>
        <begin position="218"/>
        <end position="231"/>
    </location>
</feature>
<feature type="coiled-coil region" evidence="1">
    <location>
        <begin position="131"/>
        <end position="165"/>
    </location>
</feature>
<feature type="compositionally biased region" description="Low complexity" evidence="2">
    <location>
        <begin position="168"/>
        <end position="178"/>
    </location>
</feature>
<evidence type="ECO:0000313" key="3">
    <source>
        <dbReference type="EMBL" id="VEU35973.1"/>
    </source>
</evidence>
<evidence type="ECO:0000313" key="4">
    <source>
        <dbReference type="Proteomes" id="UP000291116"/>
    </source>
</evidence>
<protein>
    <submittedName>
        <fullName evidence="3">Uncharacterized protein</fullName>
    </submittedName>
</protein>
<accession>A0A448Z1M7</accession>
<evidence type="ECO:0000256" key="2">
    <source>
        <dbReference type="SAM" id="MobiDB-lite"/>
    </source>
</evidence>
<sequence length="304" mass="34916">MANPFINSSFTLRPSMNNRDIPELTLRQTEVSRIPMERTETKEGRSFKRQRLFMDRFMSTAFPFGYRYSCNDVDYSYDDQYLSDEENGVPLTTRRRVSSRLTSCRRISDISIGSSSNGMNISEADYWKTRCLDVQDTFENAQARLREAEEDQRQLRQRVRELEEQLLLQSSSGNSNSNGGIGNEDYEAGNTEETFETRDRDASSNIEGKNNRIAPKHLGKDDGQCAEDTGRKNKKERPLPALVVEIKENHQAVSSCFYLTDGEGLNESYDQEMEDVSMDVYCGDQMLGDIDDDRNDINFNQQRG</sequence>
<organism evidence="3 4">
    <name type="scientific">Pseudo-nitzschia multistriata</name>
    <dbReference type="NCBI Taxonomy" id="183589"/>
    <lineage>
        <taxon>Eukaryota</taxon>
        <taxon>Sar</taxon>
        <taxon>Stramenopiles</taxon>
        <taxon>Ochrophyta</taxon>
        <taxon>Bacillariophyta</taxon>
        <taxon>Bacillariophyceae</taxon>
        <taxon>Bacillariophycidae</taxon>
        <taxon>Bacillariales</taxon>
        <taxon>Bacillariaceae</taxon>
        <taxon>Pseudo-nitzschia</taxon>
    </lineage>
</organism>
<dbReference type="OrthoDB" id="10668500at2759"/>
<name>A0A448Z1M7_9STRA</name>
<evidence type="ECO:0000256" key="1">
    <source>
        <dbReference type="SAM" id="Coils"/>
    </source>
</evidence>
<dbReference type="Proteomes" id="UP000291116">
    <property type="component" value="Unassembled WGS sequence"/>
</dbReference>
<reference evidence="3 4" key="1">
    <citation type="submission" date="2019-01" db="EMBL/GenBank/DDBJ databases">
        <authorList>
            <person name="Ferrante I. M."/>
        </authorList>
    </citation>
    <scope>NUCLEOTIDE SEQUENCE [LARGE SCALE GENOMIC DNA]</scope>
    <source>
        <strain evidence="3 4">B856</strain>
    </source>
</reference>
<keyword evidence="4" id="KW-1185">Reference proteome</keyword>